<evidence type="ECO:0000313" key="2">
    <source>
        <dbReference type="Proteomes" id="UP001433508"/>
    </source>
</evidence>
<reference evidence="2" key="1">
    <citation type="journal article" date="2024" name="Front. Bioeng. Biotechnol.">
        <title>Genome-scale model development and genomic sequencing of the oleaginous clade Lipomyces.</title>
        <authorList>
            <person name="Czajka J.J."/>
            <person name="Han Y."/>
            <person name="Kim J."/>
            <person name="Mondo S.J."/>
            <person name="Hofstad B.A."/>
            <person name="Robles A."/>
            <person name="Haridas S."/>
            <person name="Riley R."/>
            <person name="LaButti K."/>
            <person name="Pangilinan J."/>
            <person name="Andreopoulos W."/>
            <person name="Lipzen A."/>
            <person name="Yan J."/>
            <person name="Wang M."/>
            <person name="Ng V."/>
            <person name="Grigoriev I.V."/>
            <person name="Spatafora J.W."/>
            <person name="Magnuson J.K."/>
            <person name="Baker S.E."/>
            <person name="Pomraning K.R."/>
        </authorList>
    </citation>
    <scope>NUCLEOTIDE SEQUENCE [LARGE SCALE GENOMIC DNA]</scope>
    <source>
        <strain evidence="2">CBS 7786</strain>
    </source>
</reference>
<organism evidence="1 2">
    <name type="scientific">Lipomyces kononenkoae</name>
    <name type="common">Yeast</name>
    <dbReference type="NCBI Taxonomy" id="34357"/>
    <lineage>
        <taxon>Eukaryota</taxon>
        <taxon>Fungi</taxon>
        <taxon>Dikarya</taxon>
        <taxon>Ascomycota</taxon>
        <taxon>Saccharomycotina</taxon>
        <taxon>Lipomycetes</taxon>
        <taxon>Lipomycetales</taxon>
        <taxon>Lipomycetaceae</taxon>
        <taxon>Lipomyces</taxon>
    </lineage>
</organism>
<evidence type="ECO:0000313" key="1">
    <source>
        <dbReference type="EMBL" id="KAK9239660.1"/>
    </source>
</evidence>
<protein>
    <submittedName>
        <fullName evidence="1">Uncharacterized protein</fullName>
    </submittedName>
</protein>
<gene>
    <name evidence="1" type="ORF">V1525DRAFT_397246</name>
</gene>
<sequence length="539" mass="58188">MPSLAPSALPLSNSSSTRRRSSLSEHGQYIAGCRQSTASCSPDSARGLSNSPPFVRLSPALSSPPLRTLHSVDVFGETDSTADSSPLHLRTHSSLTYMTSSNGSHGHHIHIPSSPLSRSATSLSDVTIPQHARRFSASPSSPPPYLPQSGHHAGPHSRRPSIHHSHSESLIGSYEESLLSGRTSTPSSKPAVTFLARIGVLGTGENCPPKLTCPRHISFEFEAVYYDWQLSHGYGGRGTPYVGILDIEEYYAARASKEHSNDGAHHGNGKKRHKRNSKSSDLLGYRIPQQGQMQIVISNPHRTAIKLFLVPYDLRDMPVGSRTFLRQKTVVMEEGSSSKGSLRQAVHLHVVCPAEGKYYLFKTVRVVFENHAIDATTTSGHGVLGVPASSSSPLSGSSRESMRVETIIGDYSRCIVGSRLKAGRRQSNAAATKLYSSIALAPVVNDDCTIVEDEHVDHVAEVACKTSTLALSVGKPTTDELVAGTGESGKTKEDFIQSKKAASRRLLECNSGVGKDKNETAAELITWGELYSRRLNNNI</sequence>
<name>A0ACC3T7W8_LIPKO</name>
<proteinExistence type="predicted"/>
<comment type="caution">
    <text evidence="1">The sequence shown here is derived from an EMBL/GenBank/DDBJ whole genome shotgun (WGS) entry which is preliminary data.</text>
</comment>
<accession>A0ACC3T7W8</accession>
<dbReference type="EMBL" id="MU971344">
    <property type="protein sequence ID" value="KAK9239660.1"/>
    <property type="molecule type" value="Genomic_DNA"/>
</dbReference>
<dbReference type="Proteomes" id="UP001433508">
    <property type="component" value="Unassembled WGS sequence"/>
</dbReference>
<keyword evidence="2" id="KW-1185">Reference proteome</keyword>